<dbReference type="PROSITE" id="PS51186">
    <property type="entry name" value="GNAT"/>
    <property type="match status" value="1"/>
</dbReference>
<sequence>MELKITVFKKPTTQHYQLLLAADPSKELIDSYLNRSFCYQATAQGQLVGIIILLPTHPETLEIVNIAVDPKIRNQGIGQQLLTFAEKTARNKKFKCLEIGTGSTSFAQLYLYQKRGFRIVGIDQDFFSIHYNKEIIENKLVLKDMLRLKKLL</sequence>
<dbReference type="EMBL" id="LT630287">
    <property type="protein sequence ID" value="SFV41763.1"/>
    <property type="molecule type" value="Genomic_DNA"/>
</dbReference>
<accession>A0A1K1KSC3</accession>
<evidence type="ECO:0000259" key="2">
    <source>
        <dbReference type="PROSITE" id="PS51186"/>
    </source>
</evidence>
<dbReference type="SUPFAM" id="SSF55729">
    <property type="entry name" value="Acyl-CoA N-acyltransferases (Nat)"/>
    <property type="match status" value="1"/>
</dbReference>
<dbReference type="GO" id="GO:0008080">
    <property type="term" value="F:N-acetyltransferase activity"/>
    <property type="evidence" value="ECO:0007669"/>
    <property type="project" value="InterPro"/>
</dbReference>
<dbReference type="RefSeq" id="WP_079579621.1">
    <property type="nucleotide sequence ID" value="NZ_CP113926.1"/>
</dbReference>
<dbReference type="InterPro" id="IPR000182">
    <property type="entry name" value="GNAT_dom"/>
</dbReference>
<dbReference type="Proteomes" id="UP000190935">
    <property type="component" value="Chromosome I"/>
</dbReference>
<organism evidence="3 4">
    <name type="scientific">Ligilactobacillus acidipiscis</name>
    <dbReference type="NCBI Taxonomy" id="89059"/>
    <lineage>
        <taxon>Bacteria</taxon>
        <taxon>Bacillati</taxon>
        <taxon>Bacillota</taxon>
        <taxon>Bacilli</taxon>
        <taxon>Lactobacillales</taxon>
        <taxon>Lactobacillaceae</taxon>
        <taxon>Ligilactobacillus</taxon>
    </lineage>
</organism>
<dbReference type="AlphaFoldDB" id="A0A1K1KSC3"/>
<dbReference type="KEGG" id="laca:LAC1533_2337"/>
<dbReference type="Pfam" id="PF00583">
    <property type="entry name" value="Acetyltransf_1"/>
    <property type="match status" value="1"/>
</dbReference>
<keyword evidence="1 3" id="KW-0808">Transferase</keyword>
<evidence type="ECO:0000313" key="4">
    <source>
        <dbReference type="Proteomes" id="UP000190935"/>
    </source>
</evidence>
<proteinExistence type="predicted"/>
<gene>
    <name evidence="3" type="ORF">LAC1533_2337</name>
</gene>
<evidence type="ECO:0000256" key="1">
    <source>
        <dbReference type="ARBA" id="ARBA00022679"/>
    </source>
</evidence>
<dbReference type="CDD" id="cd04301">
    <property type="entry name" value="NAT_SF"/>
    <property type="match status" value="1"/>
</dbReference>
<dbReference type="PANTHER" id="PTHR13947">
    <property type="entry name" value="GNAT FAMILY N-ACETYLTRANSFERASE"/>
    <property type="match status" value="1"/>
</dbReference>
<name>A0A1K1KSC3_9LACO</name>
<evidence type="ECO:0000313" key="3">
    <source>
        <dbReference type="EMBL" id="SFV41763.1"/>
    </source>
</evidence>
<dbReference type="InterPro" id="IPR016181">
    <property type="entry name" value="Acyl_CoA_acyltransferase"/>
</dbReference>
<reference evidence="4" key="1">
    <citation type="submission" date="2016-11" db="EMBL/GenBank/DDBJ databases">
        <authorList>
            <person name="Papadimitriou K."/>
        </authorList>
    </citation>
    <scope>NUCLEOTIDE SEQUENCE [LARGE SCALE GENOMIC DNA]</scope>
    <source>
        <strain evidence="4">ACA-DC 1533</strain>
    </source>
</reference>
<dbReference type="Gene3D" id="3.40.630.30">
    <property type="match status" value="1"/>
</dbReference>
<dbReference type="GeneID" id="95350420"/>
<protein>
    <submittedName>
        <fullName evidence="3">Acetyltransferase, GNAT family</fullName>
    </submittedName>
</protein>
<dbReference type="PANTHER" id="PTHR13947:SF37">
    <property type="entry name" value="LD18367P"/>
    <property type="match status" value="1"/>
</dbReference>
<dbReference type="InterPro" id="IPR050769">
    <property type="entry name" value="NAT_camello-type"/>
</dbReference>
<feature type="domain" description="N-acetyltransferase" evidence="2">
    <location>
        <begin position="3"/>
        <end position="152"/>
    </location>
</feature>